<dbReference type="STRING" id="1958950.BZK31_08205"/>
<evidence type="ECO:0000313" key="1">
    <source>
        <dbReference type="EMBL" id="ORC60281.1"/>
    </source>
</evidence>
<dbReference type="OrthoDB" id="6932399at2"/>
<dbReference type="Proteomes" id="UP000192815">
    <property type="component" value="Unassembled WGS sequence"/>
</dbReference>
<protein>
    <submittedName>
        <fullName evidence="1">Uncharacterized protein</fullName>
    </submittedName>
</protein>
<reference evidence="2" key="1">
    <citation type="submission" date="2017-02" db="EMBL/GenBank/DDBJ databases">
        <title>Pseudomonas floridae sp. nov., a novel pathogenic bacterial species isolated from tomato.</title>
        <authorList>
            <person name="Timilsina S."/>
            <person name="Vallad G.E."/>
            <person name="Jones J.B."/>
        </authorList>
    </citation>
    <scope>NUCLEOTIDE SEQUENCE [LARGE SCALE GENOMIC DNA]</scope>
    <source>
        <strain evidence="2">GEV388</strain>
    </source>
</reference>
<proteinExistence type="predicted"/>
<keyword evidence="2" id="KW-1185">Reference proteome</keyword>
<dbReference type="AlphaFoldDB" id="A0A1X0N9D9"/>
<gene>
    <name evidence="1" type="ORF">BZK31_08205</name>
</gene>
<organism evidence="1 2">
    <name type="scientific">Pseudomonas floridensis</name>
    <dbReference type="NCBI Taxonomy" id="1958950"/>
    <lineage>
        <taxon>Bacteria</taxon>
        <taxon>Pseudomonadati</taxon>
        <taxon>Pseudomonadota</taxon>
        <taxon>Gammaproteobacteria</taxon>
        <taxon>Pseudomonadales</taxon>
        <taxon>Pseudomonadaceae</taxon>
        <taxon>Pseudomonas</taxon>
    </lineage>
</organism>
<dbReference type="EMBL" id="MUIO01000021">
    <property type="protein sequence ID" value="ORC60281.1"/>
    <property type="molecule type" value="Genomic_DNA"/>
</dbReference>
<name>A0A1X0N9D9_9PSED</name>
<accession>A0A1X0N9D9</accession>
<sequence>MQSVLSKKSTGMKSSICPVTHSPSPNVTRSFGSTVHVSYNPRSDGYGSDTTAIVLSERVFFVLNGDHAKALCKVAEKSGPQGCADYFVEHIAQANKLSEHLMATGVSNDPFALMPTTLEILGQESMDRIAAAAKAQLDATKENVEEATQ</sequence>
<comment type="caution">
    <text evidence="1">The sequence shown here is derived from an EMBL/GenBank/DDBJ whole genome shotgun (WGS) entry which is preliminary data.</text>
</comment>
<evidence type="ECO:0000313" key="2">
    <source>
        <dbReference type="Proteomes" id="UP000192815"/>
    </source>
</evidence>
<dbReference type="RefSeq" id="WP_083182229.1">
    <property type="nucleotide sequence ID" value="NZ_CBCRZR010000007.1"/>
</dbReference>